<dbReference type="SUPFAM" id="SSF52540">
    <property type="entry name" value="P-loop containing nucleoside triphosphate hydrolases"/>
    <property type="match status" value="1"/>
</dbReference>
<organism evidence="3 4">
    <name type="scientific">Gossypium raimondii</name>
    <name type="common">Peruvian cotton</name>
    <name type="synonym">Gossypium klotzschianum subsp. raimondii</name>
    <dbReference type="NCBI Taxonomy" id="29730"/>
    <lineage>
        <taxon>Eukaryota</taxon>
        <taxon>Viridiplantae</taxon>
        <taxon>Streptophyta</taxon>
        <taxon>Embryophyta</taxon>
        <taxon>Tracheophyta</taxon>
        <taxon>Spermatophyta</taxon>
        <taxon>Magnoliopsida</taxon>
        <taxon>eudicotyledons</taxon>
        <taxon>Gunneridae</taxon>
        <taxon>Pentapetalae</taxon>
        <taxon>rosids</taxon>
        <taxon>malvids</taxon>
        <taxon>Malvales</taxon>
        <taxon>Malvaceae</taxon>
        <taxon>Malvoideae</taxon>
        <taxon>Gossypium</taxon>
    </lineage>
</organism>
<keyword evidence="4" id="KW-1185">Reference proteome</keyword>
<dbReference type="GO" id="GO:0008146">
    <property type="term" value="F:sulfotransferase activity"/>
    <property type="evidence" value="ECO:0007669"/>
    <property type="project" value="InterPro"/>
</dbReference>
<evidence type="ECO:0000313" key="3">
    <source>
        <dbReference type="EMBL" id="KJB16832.1"/>
    </source>
</evidence>
<reference evidence="3 4" key="1">
    <citation type="journal article" date="2012" name="Nature">
        <title>Repeated polyploidization of Gossypium genomes and the evolution of spinnable cotton fibres.</title>
        <authorList>
            <person name="Paterson A.H."/>
            <person name="Wendel J.F."/>
            <person name="Gundlach H."/>
            <person name="Guo H."/>
            <person name="Jenkins J."/>
            <person name="Jin D."/>
            <person name="Llewellyn D."/>
            <person name="Showmaker K.C."/>
            <person name="Shu S."/>
            <person name="Udall J."/>
            <person name="Yoo M.J."/>
            <person name="Byers R."/>
            <person name="Chen W."/>
            <person name="Doron-Faigenboim A."/>
            <person name="Duke M.V."/>
            <person name="Gong L."/>
            <person name="Grimwood J."/>
            <person name="Grover C."/>
            <person name="Grupp K."/>
            <person name="Hu G."/>
            <person name="Lee T.H."/>
            <person name="Li J."/>
            <person name="Lin L."/>
            <person name="Liu T."/>
            <person name="Marler B.S."/>
            <person name="Page J.T."/>
            <person name="Roberts A.W."/>
            <person name="Romanel E."/>
            <person name="Sanders W.S."/>
            <person name="Szadkowski E."/>
            <person name="Tan X."/>
            <person name="Tang H."/>
            <person name="Xu C."/>
            <person name="Wang J."/>
            <person name="Wang Z."/>
            <person name="Zhang D."/>
            <person name="Zhang L."/>
            <person name="Ashrafi H."/>
            <person name="Bedon F."/>
            <person name="Bowers J.E."/>
            <person name="Brubaker C.L."/>
            <person name="Chee P.W."/>
            <person name="Das S."/>
            <person name="Gingle A.R."/>
            <person name="Haigler C.H."/>
            <person name="Harker D."/>
            <person name="Hoffmann L.V."/>
            <person name="Hovav R."/>
            <person name="Jones D.C."/>
            <person name="Lemke C."/>
            <person name="Mansoor S."/>
            <person name="ur Rahman M."/>
            <person name="Rainville L.N."/>
            <person name="Rambani A."/>
            <person name="Reddy U.K."/>
            <person name="Rong J.K."/>
            <person name="Saranga Y."/>
            <person name="Scheffler B.E."/>
            <person name="Scheffler J.A."/>
            <person name="Stelly D.M."/>
            <person name="Triplett B.A."/>
            <person name="Van Deynze A."/>
            <person name="Vaslin M.F."/>
            <person name="Waghmare V.N."/>
            <person name="Walford S.A."/>
            <person name="Wright R.J."/>
            <person name="Zaki E.A."/>
            <person name="Zhang T."/>
            <person name="Dennis E.S."/>
            <person name="Mayer K.F."/>
            <person name="Peterson D.G."/>
            <person name="Rokhsar D.S."/>
            <person name="Wang X."/>
            <person name="Schmutz J."/>
        </authorList>
    </citation>
    <scope>NUCLEOTIDE SEQUENCE [LARGE SCALE GENOMIC DNA]</scope>
</reference>
<evidence type="ECO:0000259" key="2">
    <source>
        <dbReference type="Pfam" id="PF00685"/>
    </source>
</evidence>
<dbReference type="AlphaFoldDB" id="A0A0D2MFS3"/>
<dbReference type="EMBL" id="CM001741">
    <property type="protein sequence ID" value="KJB16832.1"/>
    <property type="molecule type" value="Genomic_DNA"/>
</dbReference>
<name>A0A0D2MFS3_GOSRA</name>
<feature type="domain" description="Sulfotransferase" evidence="2">
    <location>
        <begin position="1"/>
        <end position="72"/>
    </location>
</feature>
<dbReference type="InterPro" id="IPR027417">
    <property type="entry name" value="P-loop_NTPase"/>
</dbReference>
<proteinExistence type="inferred from homology"/>
<dbReference type="EC" id="2.8.2.-" evidence="1"/>
<dbReference type="InterPro" id="IPR000863">
    <property type="entry name" value="Sulfotransferase_dom"/>
</dbReference>
<accession>A0A0D2MFS3</accession>
<dbReference type="Gramene" id="KJB16832">
    <property type="protein sequence ID" value="KJB16832"/>
    <property type="gene ID" value="B456_002G250000"/>
</dbReference>
<comment type="similarity">
    <text evidence="1">Belongs to the sulfotransferase 1 family.</text>
</comment>
<evidence type="ECO:0000313" key="4">
    <source>
        <dbReference type="Proteomes" id="UP000032304"/>
    </source>
</evidence>
<evidence type="ECO:0000256" key="1">
    <source>
        <dbReference type="RuleBase" id="RU361155"/>
    </source>
</evidence>
<gene>
    <name evidence="3" type="ORF">B456_002G250000</name>
</gene>
<keyword evidence="1" id="KW-0808">Transferase</keyword>
<dbReference type="Pfam" id="PF00685">
    <property type="entry name" value="Sulfotransfer_1"/>
    <property type="match status" value="1"/>
</dbReference>
<dbReference type="Proteomes" id="UP000032304">
    <property type="component" value="Chromosome 2"/>
</dbReference>
<dbReference type="Gene3D" id="3.40.50.300">
    <property type="entry name" value="P-loop containing nucleotide triphosphate hydrolases"/>
    <property type="match status" value="1"/>
</dbReference>
<protein>
    <recommendedName>
        <fullName evidence="1">Sulfotransferase</fullName>
        <ecNumber evidence="1">2.8.2.-</ecNumber>
    </recommendedName>
</protein>
<sequence length="95" mass="11019">MFLKYEEVMNDSELYVKKLAESIGYPFSFEEEQGGLVKKLIDLCSFENLSNLDVNKTGNDMKTTMRQRTRRSSEKARLEIGKTILHPRWLIGSTI</sequence>